<dbReference type="GO" id="GO:0005783">
    <property type="term" value="C:endoplasmic reticulum"/>
    <property type="evidence" value="ECO:0007669"/>
    <property type="project" value="TreeGrafter"/>
</dbReference>
<dbReference type="PANTHER" id="PTHR43272">
    <property type="entry name" value="LONG-CHAIN-FATTY-ACID--COA LIGASE"/>
    <property type="match status" value="1"/>
</dbReference>
<dbReference type="HOGENOM" id="CLU_022749_0_0_1"/>
<dbReference type="STRING" id="336722.F9XHD4"/>
<dbReference type="EMBL" id="CM001203">
    <property type="protein sequence ID" value="EGP85188.1"/>
    <property type="molecule type" value="Genomic_DNA"/>
</dbReference>
<gene>
    <name evidence="3" type="ORF">MYCGRDRAFT_110632</name>
</gene>
<dbReference type="RefSeq" id="XP_003850212.1">
    <property type="nucleotide sequence ID" value="XM_003850164.1"/>
</dbReference>
<keyword evidence="1" id="KW-1133">Transmembrane helix</keyword>
<dbReference type="GO" id="GO:0016020">
    <property type="term" value="C:membrane"/>
    <property type="evidence" value="ECO:0007669"/>
    <property type="project" value="TreeGrafter"/>
</dbReference>
<sequence>MSTTLATIDAKLTALLADWSLSTTLLALFLALILLTPILFPSEPDTHPLLLARQSIPSPVRARNESAIYRSPESPHGYPLRSGLNVKEPGAPRWAGGKDGDLRDVWREVCRGGEEGGEGKSVPKGVVMSVFGKSEVVEHDLGEMSGEIGVLGRSWKEGGCGKVAVYLPNSVEFLEAVFACTFYGITPVLLPFNIPHEKVYELLKTTGADGLVAAAGTLPLDAVAKQCPTLKQLTWVVEKTSKHMDWSGTSQSASSRLSVNVWHDLVEAQKGKPSSLPANTPGETPPDLIVVSQPTDISLPPTITTFTQSNLVAAIASLLTALPTRQRLSSADLLLPASPLNETYTFTHTLAALYTHTSLALTSVAAPGVEISLATRGIAPTVIIASPETLSALHLKETAGITSSLQKFGKYSQSQTVSAGRMPTDNLLFRFLAPSSSTIQPGKLRLIFTATRIGAGEPVLTSNMLSDLRIFTRARIVHALSAPSVAGAISQTNVFDYRAEDGTGHGHFGVPLSCVEVKLVSGDGTDDGVGKEEPRGRIVVLGKSVVGGKVEVSGVEGVFRRDGTLALVMAGNSKDRSRYIPLYHGATNPMQRNSSKSVK</sequence>
<keyword evidence="4" id="KW-1185">Reference proteome</keyword>
<organism evidence="3 4">
    <name type="scientific">Zymoseptoria tritici (strain CBS 115943 / IPO323)</name>
    <name type="common">Speckled leaf blotch fungus</name>
    <name type="synonym">Septoria tritici</name>
    <dbReference type="NCBI Taxonomy" id="336722"/>
    <lineage>
        <taxon>Eukaryota</taxon>
        <taxon>Fungi</taxon>
        <taxon>Dikarya</taxon>
        <taxon>Ascomycota</taxon>
        <taxon>Pezizomycotina</taxon>
        <taxon>Dothideomycetes</taxon>
        <taxon>Dothideomycetidae</taxon>
        <taxon>Mycosphaerellales</taxon>
        <taxon>Mycosphaerellaceae</taxon>
        <taxon>Zymoseptoria</taxon>
    </lineage>
</organism>
<dbReference type="GO" id="GO:0004467">
    <property type="term" value="F:long-chain fatty acid-CoA ligase activity"/>
    <property type="evidence" value="ECO:0007669"/>
    <property type="project" value="TreeGrafter"/>
</dbReference>
<dbReference type="SUPFAM" id="SSF56801">
    <property type="entry name" value="Acetyl-CoA synthetase-like"/>
    <property type="match status" value="1"/>
</dbReference>
<dbReference type="eggNOG" id="ENOG502RVGM">
    <property type="taxonomic scope" value="Eukaryota"/>
</dbReference>
<dbReference type="OrthoDB" id="4138492at2759"/>
<dbReference type="InterPro" id="IPR042099">
    <property type="entry name" value="ANL_N_sf"/>
</dbReference>
<dbReference type="FunCoup" id="F9XHD4">
    <property type="interactions" value="28"/>
</dbReference>
<dbReference type="AlphaFoldDB" id="F9XHD4"/>
<accession>F9XHD4</accession>
<feature type="domain" description="AMP-dependent synthetase/ligase" evidence="2">
    <location>
        <begin position="162"/>
        <end position="246"/>
    </location>
</feature>
<evidence type="ECO:0000256" key="1">
    <source>
        <dbReference type="SAM" id="Phobius"/>
    </source>
</evidence>
<evidence type="ECO:0000259" key="2">
    <source>
        <dbReference type="Pfam" id="PF00501"/>
    </source>
</evidence>
<feature type="transmembrane region" description="Helical" evidence="1">
    <location>
        <begin position="12"/>
        <end position="40"/>
    </location>
</feature>
<dbReference type="KEGG" id="ztr:MYCGRDRAFT_110632"/>
<keyword evidence="1" id="KW-0472">Membrane</keyword>
<dbReference type="InParanoid" id="F9XHD4"/>
<dbReference type="GeneID" id="13394565"/>
<dbReference type="Proteomes" id="UP000008062">
    <property type="component" value="Chromosome 8"/>
</dbReference>
<dbReference type="OMA" id="ADWNIYT"/>
<reference evidence="3 4" key="1">
    <citation type="journal article" date="2011" name="PLoS Genet.">
        <title>Finished genome of the fungal wheat pathogen Mycosphaerella graminicola reveals dispensome structure, chromosome plasticity, and stealth pathogenesis.</title>
        <authorList>
            <person name="Goodwin S.B."/>
            <person name="Ben M'barek S."/>
            <person name="Dhillon B."/>
            <person name="Wittenberg A.H.J."/>
            <person name="Crane C.F."/>
            <person name="Hane J.K."/>
            <person name="Foster A.J."/>
            <person name="Van der Lee T.A.J."/>
            <person name="Grimwood J."/>
            <person name="Aerts A."/>
            <person name="Antoniw J."/>
            <person name="Bailey A."/>
            <person name="Bluhm B."/>
            <person name="Bowler J."/>
            <person name="Bristow J."/>
            <person name="van der Burgt A."/>
            <person name="Canto-Canche B."/>
            <person name="Churchill A.C.L."/>
            <person name="Conde-Ferraez L."/>
            <person name="Cools H.J."/>
            <person name="Coutinho P.M."/>
            <person name="Csukai M."/>
            <person name="Dehal P."/>
            <person name="De Wit P."/>
            <person name="Donzelli B."/>
            <person name="van de Geest H.C."/>
            <person name="van Ham R.C.H.J."/>
            <person name="Hammond-Kosack K.E."/>
            <person name="Henrissat B."/>
            <person name="Kilian A."/>
            <person name="Kobayashi A.K."/>
            <person name="Koopmann E."/>
            <person name="Kourmpetis Y."/>
            <person name="Kuzniar A."/>
            <person name="Lindquist E."/>
            <person name="Lombard V."/>
            <person name="Maliepaard C."/>
            <person name="Martins N."/>
            <person name="Mehrabi R."/>
            <person name="Nap J.P.H."/>
            <person name="Ponomarenko A."/>
            <person name="Rudd J.J."/>
            <person name="Salamov A."/>
            <person name="Schmutz J."/>
            <person name="Schouten H.J."/>
            <person name="Shapiro H."/>
            <person name="Stergiopoulos I."/>
            <person name="Torriani S.F.F."/>
            <person name="Tu H."/>
            <person name="de Vries R.P."/>
            <person name="Waalwijk C."/>
            <person name="Ware S.B."/>
            <person name="Wiebenga A."/>
            <person name="Zwiers L.-H."/>
            <person name="Oliver R.P."/>
            <person name="Grigoriev I.V."/>
            <person name="Kema G.H.J."/>
        </authorList>
    </citation>
    <scope>NUCLEOTIDE SEQUENCE [LARGE SCALE GENOMIC DNA]</scope>
    <source>
        <strain evidence="4">CBS 115943 / IPO323</strain>
    </source>
</reference>
<dbReference type="PANTHER" id="PTHR43272:SF11">
    <property type="entry name" value="AMP-DEPENDENT SYNTHETASE_LIGASE DOMAIN-CONTAINING PROTEIN"/>
    <property type="match status" value="1"/>
</dbReference>
<proteinExistence type="predicted"/>
<keyword evidence="1" id="KW-0812">Transmembrane</keyword>
<name>F9XHD4_ZYMTI</name>
<dbReference type="Gene3D" id="3.40.50.12780">
    <property type="entry name" value="N-terminal domain of ligase-like"/>
    <property type="match status" value="1"/>
</dbReference>
<dbReference type="Pfam" id="PF00501">
    <property type="entry name" value="AMP-binding"/>
    <property type="match status" value="1"/>
</dbReference>
<evidence type="ECO:0000313" key="4">
    <source>
        <dbReference type="Proteomes" id="UP000008062"/>
    </source>
</evidence>
<dbReference type="InterPro" id="IPR000873">
    <property type="entry name" value="AMP-dep_synth/lig_dom"/>
</dbReference>
<protein>
    <submittedName>
        <fullName evidence="3">AMP-extracellular domain-containing protein</fullName>
    </submittedName>
</protein>
<evidence type="ECO:0000313" key="3">
    <source>
        <dbReference type="EMBL" id="EGP85188.1"/>
    </source>
</evidence>